<protein>
    <submittedName>
        <fullName evidence="2">Uncharacterized protein</fullName>
    </submittedName>
</protein>
<keyword evidence="3" id="KW-1185">Reference proteome</keyword>
<feature type="transmembrane region" description="Helical" evidence="1">
    <location>
        <begin position="95"/>
        <end position="116"/>
    </location>
</feature>
<keyword evidence="1" id="KW-0472">Membrane</keyword>
<reference evidence="3" key="1">
    <citation type="journal article" date="2019" name="Int. J. Syst. Evol. Microbiol.">
        <title>The Global Catalogue of Microorganisms (GCM) 10K type strain sequencing project: providing services to taxonomists for standard genome sequencing and annotation.</title>
        <authorList>
            <consortium name="The Broad Institute Genomics Platform"/>
            <consortium name="The Broad Institute Genome Sequencing Center for Infectious Disease"/>
            <person name="Wu L."/>
            <person name="Ma J."/>
        </authorList>
    </citation>
    <scope>NUCLEOTIDE SEQUENCE [LARGE SCALE GENOMIC DNA]</scope>
    <source>
        <strain evidence="3">CGMCC 4.7289</strain>
    </source>
</reference>
<gene>
    <name evidence="2" type="ORF">ACFOZ4_34090</name>
</gene>
<comment type="caution">
    <text evidence="2">The sequence shown here is derived from an EMBL/GenBank/DDBJ whole genome shotgun (WGS) entry which is preliminary data.</text>
</comment>
<dbReference type="EMBL" id="JBHSAY010000023">
    <property type="protein sequence ID" value="MFC4135671.1"/>
    <property type="molecule type" value="Genomic_DNA"/>
</dbReference>
<evidence type="ECO:0000313" key="3">
    <source>
        <dbReference type="Proteomes" id="UP001595816"/>
    </source>
</evidence>
<accession>A0ABV8LXA6</accession>
<sequence>MESIDVAAQLQAVERGEAAPYISYPPTPWWYAPAIGAWAAAFIGVFTWWRENTALFTSFLVLLIVVEGLFLRWMQQRHGALPMPGRGRPPAEIAVVWRGYFAGVLVVAALVGLVWWLAGLGFAAAAAFVLVTAGLALYEAKYAVAAERVKARLR</sequence>
<feature type="transmembrane region" description="Helical" evidence="1">
    <location>
        <begin position="122"/>
        <end position="144"/>
    </location>
</feature>
<feature type="transmembrane region" description="Helical" evidence="1">
    <location>
        <begin position="55"/>
        <end position="74"/>
    </location>
</feature>
<evidence type="ECO:0000256" key="1">
    <source>
        <dbReference type="SAM" id="Phobius"/>
    </source>
</evidence>
<dbReference type="RefSeq" id="WP_253749966.1">
    <property type="nucleotide sequence ID" value="NZ_JAMZDZ010000001.1"/>
</dbReference>
<organism evidence="2 3">
    <name type="scientific">Hamadaea flava</name>
    <dbReference type="NCBI Taxonomy" id="1742688"/>
    <lineage>
        <taxon>Bacteria</taxon>
        <taxon>Bacillati</taxon>
        <taxon>Actinomycetota</taxon>
        <taxon>Actinomycetes</taxon>
        <taxon>Micromonosporales</taxon>
        <taxon>Micromonosporaceae</taxon>
        <taxon>Hamadaea</taxon>
    </lineage>
</organism>
<name>A0ABV8LXA6_9ACTN</name>
<feature type="transmembrane region" description="Helical" evidence="1">
    <location>
        <begin position="29"/>
        <end position="49"/>
    </location>
</feature>
<keyword evidence="1" id="KW-1133">Transmembrane helix</keyword>
<proteinExistence type="predicted"/>
<keyword evidence="1" id="KW-0812">Transmembrane</keyword>
<dbReference type="Proteomes" id="UP001595816">
    <property type="component" value="Unassembled WGS sequence"/>
</dbReference>
<evidence type="ECO:0000313" key="2">
    <source>
        <dbReference type="EMBL" id="MFC4135671.1"/>
    </source>
</evidence>